<sequence length="291" mass="32949">MSDKLSHIMTQITVIRDIRKLGDGVSVGVLGRVFGLYVGTGFVRVEAKDDSVKDPLYIYVYSSTFGAEAVGWLKGLLLKEPFCFFWGKHFRTKRVYRLHSVSATRGSQMGLISLSDLKKLLLLDMVKMSLCENLVDDTIGFRIGRVAVDVPSLTLEQFLQTVNTESRSKIQPPKQAARVLVRVFDKLSPQRRQYYSEQWSFWASDDSNFLPHYKRVRGLPKVNAVHFTVVNTEESTIEALLKPGQLVSFIAILDILNYDGHFCHDIRVGEIDPQWKCMSRICSPVPSSANI</sequence>
<evidence type="ECO:0000313" key="1">
    <source>
        <dbReference type="EMBL" id="KAA8901282.1"/>
    </source>
</evidence>
<organism evidence="1 2">
    <name type="scientific">Trichomonascus ciferrii</name>
    <dbReference type="NCBI Taxonomy" id="44093"/>
    <lineage>
        <taxon>Eukaryota</taxon>
        <taxon>Fungi</taxon>
        <taxon>Dikarya</taxon>
        <taxon>Ascomycota</taxon>
        <taxon>Saccharomycotina</taxon>
        <taxon>Dipodascomycetes</taxon>
        <taxon>Dipodascales</taxon>
        <taxon>Trichomonascaceae</taxon>
        <taxon>Trichomonascus</taxon>
        <taxon>Trichomonascus ciferrii complex</taxon>
    </lineage>
</organism>
<dbReference type="VEuPathDB" id="FungiDB:TRICI_006095"/>
<proteinExistence type="predicted"/>
<dbReference type="EMBL" id="SWFS01000490">
    <property type="protein sequence ID" value="KAA8901282.1"/>
    <property type="molecule type" value="Genomic_DNA"/>
</dbReference>
<reference evidence="1" key="1">
    <citation type="journal article" date="2019" name="G3 (Bethesda)">
        <title>Genome Assemblies of Two Rare Opportunistic Yeast Pathogens: Diutina rugosa (syn. Candida rugosa) and Trichomonascus ciferrii (syn. Candida ciferrii).</title>
        <authorList>
            <person name="Mixao V."/>
            <person name="Saus E."/>
            <person name="Hansen A.P."/>
            <person name="Lass-Florl C."/>
            <person name="Gabaldon T."/>
        </authorList>
    </citation>
    <scope>NUCLEOTIDE SEQUENCE</scope>
    <source>
        <strain evidence="1">CBS 4856</strain>
    </source>
</reference>
<dbReference type="AlphaFoldDB" id="A0A642ULB3"/>
<protein>
    <submittedName>
        <fullName evidence="1">Uncharacterized protein</fullName>
    </submittedName>
</protein>
<gene>
    <name evidence="1" type="ORF">TRICI_006095</name>
</gene>
<accession>A0A642ULB3</accession>
<name>A0A642ULB3_9ASCO</name>
<evidence type="ECO:0000313" key="2">
    <source>
        <dbReference type="Proteomes" id="UP000761534"/>
    </source>
</evidence>
<keyword evidence="2" id="KW-1185">Reference proteome</keyword>
<dbReference type="Proteomes" id="UP000761534">
    <property type="component" value="Unassembled WGS sequence"/>
</dbReference>
<comment type="caution">
    <text evidence="1">The sequence shown here is derived from an EMBL/GenBank/DDBJ whole genome shotgun (WGS) entry which is preliminary data.</text>
</comment>